<evidence type="ECO:0000313" key="5">
    <source>
        <dbReference type="EMBL" id="QLQ37214.1"/>
    </source>
</evidence>
<dbReference type="InterPro" id="IPR050097">
    <property type="entry name" value="Ferredoxin-NADP_redctase_2"/>
</dbReference>
<accession>A0A7L6B5L5</accession>
<dbReference type="GO" id="GO:0004791">
    <property type="term" value="F:thioredoxin-disulfide reductase (NADPH) activity"/>
    <property type="evidence" value="ECO:0007669"/>
    <property type="project" value="UniProtKB-EC"/>
</dbReference>
<dbReference type="RefSeq" id="WP_181569706.1">
    <property type="nucleotide sequence ID" value="NZ_CP059322.2"/>
</dbReference>
<keyword evidence="2" id="KW-0560">Oxidoreductase</keyword>
<evidence type="ECO:0000256" key="1">
    <source>
        <dbReference type="ARBA" id="ARBA00022630"/>
    </source>
</evidence>
<keyword evidence="6" id="KW-1185">Reference proteome</keyword>
<keyword evidence="1" id="KW-0285">Flavoprotein</keyword>
<dbReference type="Gene3D" id="3.50.50.60">
    <property type="entry name" value="FAD/NAD(P)-binding domain"/>
    <property type="match status" value="2"/>
</dbReference>
<organism evidence="5 6">
    <name type="scientific">Micromonospora robiginosa</name>
    <dbReference type="NCBI Taxonomy" id="2749844"/>
    <lineage>
        <taxon>Bacteria</taxon>
        <taxon>Bacillati</taxon>
        <taxon>Actinomycetota</taxon>
        <taxon>Actinomycetes</taxon>
        <taxon>Micromonosporales</taxon>
        <taxon>Micromonosporaceae</taxon>
        <taxon>Micromonospora</taxon>
    </lineage>
</organism>
<dbReference type="PRINTS" id="PR00469">
    <property type="entry name" value="PNDRDTASEII"/>
</dbReference>
<comment type="catalytic activity">
    <reaction evidence="3">
        <text>[thioredoxin]-dithiol + NADP(+) = [thioredoxin]-disulfide + NADPH + H(+)</text>
        <dbReference type="Rhea" id="RHEA:20345"/>
        <dbReference type="Rhea" id="RHEA-COMP:10698"/>
        <dbReference type="Rhea" id="RHEA-COMP:10700"/>
        <dbReference type="ChEBI" id="CHEBI:15378"/>
        <dbReference type="ChEBI" id="CHEBI:29950"/>
        <dbReference type="ChEBI" id="CHEBI:50058"/>
        <dbReference type="ChEBI" id="CHEBI:57783"/>
        <dbReference type="ChEBI" id="CHEBI:58349"/>
        <dbReference type="EC" id="1.8.1.9"/>
    </reaction>
</comment>
<sequence length="325" mass="34142">MTELRTDDYEVVVIGGGAAGLSGALMLARSRRSVLVIDGGAPRNAPAEGVHALLALDGVPPAELLARGRDEVRRYGGDLLAAQVEAVTRDGTGFELALADGRRVRAGRVLVATGLVDELPDVAGLRERWGRDVVHCPYCHGWEVRDRAIGVVGSGPLSVHQALLFRQWSDDVVYFRHTAPPLTDEQAEQLAARGVPVVEGEVAAVEVVGDRLTGVRLRDGRTVAREVLTVAPRMVARTGFLAALGLRAVPHESGSGEYVPADPTGRTDVPGVWVAGNVTDLSAQVGAAAAAGARAAAMINADLVAEETRRAVEAHRAAAEHAKQP</sequence>
<evidence type="ECO:0000256" key="2">
    <source>
        <dbReference type="ARBA" id="ARBA00023002"/>
    </source>
</evidence>
<dbReference type="Proteomes" id="UP000510844">
    <property type="component" value="Chromosome"/>
</dbReference>
<dbReference type="EMBL" id="CP059322">
    <property type="protein sequence ID" value="QLQ37214.1"/>
    <property type="molecule type" value="Genomic_DNA"/>
</dbReference>
<evidence type="ECO:0000259" key="4">
    <source>
        <dbReference type="Pfam" id="PF07992"/>
    </source>
</evidence>
<gene>
    <name evidence="5" type="ORF">H1D33_29010</name>
</gene>
<name>A0A7L6B5L5_9ACTN</name>
<evidence type="ECO:0000256" key="3">
    <source>
        <dbReference type="ARBA" id="ARBA00048132"/>
    </source>
</evidence>
<evidence type="ECO:0000313" key="6">
    <source>
        <dbReference type="Proteomes" id="UP000510844"/>
    </source>
</evidence>
<protein>
    <submittedName>
        <fullName evidence="5">NAD(P)/FAD-dependent oxidoreductase</fullName>
    </submittedName>
</protein>
<dbReference type="InterPro" id="IPR023753">
    <property type="entry name" value="FAD/NAD-binding_dom"/>
</dbReference>
<proteinExistence type="predicted"/>
<dbReference type="KEGG" id="mfeu:H1D33_29010"/>
<dbReference type="Pfam" id="PF07992">
    <property type="entry name" value="Pyr_redox_2"/>
    <property type="match status" value="1"/>
</dbReference>
<dbReference type="SUPFAM" id="SSF51905">
    <property type="entry name" value="FAD/NAD(P)-binding domain"/>
    <property type="match status" value="1"/>
</dbReference>
<dbReference type="InterPro" id="IPR036188">
    <property type="entry name" value="FAD/NAD-bd_sf"/>
</dbReference>
<reference evidence="6" key="1">
    <citation type="submission" date="2020-07" db="EMBL/GenBank/DDBJ databases">
        <title>A new Micromonospora strain with potent antibiotic activity isolated from the microbiome of a mid-Atlantic deep-sea sponge.</title>
        <authorList>
            <person name="Back C.R."/>
            <person name="Stennett H.L."/>
            <person name="Williams S.E."/>
            <person name="Wang L."/>
            <person name="Ojeda Gomez J."/>
            <person name="Abdulle O.M."/>
            <person name="Duffy T."/>
            <person name="Hendry K.R."/>
            <person name="Powell D."/>
            <person name="Stach J.E."/>
            <person name="Essex-Lopresti A.E."/>
            <person name="Willis C.L."/>
            <person name="Curnow P."/>
            <person name="Race P.R."/>
        </authorList>
    </citation>
    <scope>NUCLEOTIDE SEQUENCE [LARGE SCALE GENOMIC DNA]</scope>
    <source>
        <strain evidence="6">28ISP2-46</strain>
    </source>
</reference>
<reference evidence="5 6" key="2">
    <citation type="journal article" date="2021" name="Mar. Drugs">
        <title>A New Micromonospora Strain with Antibiotic Activity Isolated from the Microbiome of a Mid-Atlantic Deep-Sea Sponge.</title>
        <authorList>
            <person name="Back C.R."/>
            <person name="Stennett H.L."/>
            <person name="Williams S.E."/>
            <person name="Wang L."/>
            <person name="Ojeda Gomez J."/>
            <person name="Abdulle O.M."/>
            <person name="Duffy T."/>
            <person name="Neal C."/>
            <person name="Mantell J."/>
            <person name="Jepson M.A."/>
            <person name="Hendry K.R."/>
            <person name="Powell D."/>
            <person name="Stach J.E.M."/>
            <person name="Essex-Lopresti A.E."/>
            <person name="Willis C.L."/>
            <person name="Curnow P."/>
            <person name="Race P.R."/>
        </authorList>
    </citation>
    <scope>NUCLEOTIDE SEQUENCE [LARGE SCALE GENOMIC DNA]</scope>
    <source>
        <strain evidence="5 6">28ISP2-46</strain>
    </source>
</reference>
<dbReference type="PANTHER" id="PTHR48105">
    <property type="entry name" value="THIOREDOXIN REDUCTASE 1-RELATED-RELATED"/>
    <property type="match status" value="1"/>
</dbReference>
<dbReference type="PRINTS" id="PR00368">
    <property type="entry name" value="FADPNR"/>
</dbReference>
<feature type="domain" description="FAD/NAD(P)-binding" evidence="4">
    <location>
        <begin position="9"/>
        <end position="292"/>
    </location>
</feature>
<dbReference type="AlphaFoldDB" id="A0A7L6B5L5"/>